<protein>
    <submittedName>
        <fullName evidence="1">Uncharacterized protein</fullName>
    </submittedName>
</protein>
<feature type="non-terminal residue" evidence="1">
    <location>
        <position position="1"/>
    </location>
</feature>
<dbReference type="EMBL" id="JAUTXU010000264">
    <property type="protein sequence ID" value="KAK3691543.1"/>
    <property type="molecule type" value="Genomic_DNA"/>
</dbReference>
<dbReference type="Proteomes" id="UP001281147">
    <property type="component" value="Unassembled WGS sequence"/>
</dbReference>
<evidence type="ECO:0000313" key="1">
    <source>
        <dbReference type="EMBL" id="KAK3691543.1"/>
    </source>
</evidence>
<evidence type="ECO:0000313" key="2">
    <source>
        <dbReference type="Proteomes" id="UP001281147"/>
    </source>
</evidence>
<keyword evidence="2" id="KW-1185">Reference proteome</keyword>
<organism evidence="1 2">
    <name type="scientific">Vermiconidia calcicola</name>
    <dbReference type="NCBI Taxonomy" id="1690605"/>
    <lineage>
        <taxon>Eukaryota</taxon>
        <taxon>Fungi</taxon>
        <taxon>Dikarya</taxon>
        <taxon>Ascomycota</taxon>
        <taxon>Pezizomycotina</taxon>
        <taxon>Dothideomycetes</taxon>
        <taxon>Dothideomycetidae</taxon>
        <taxon>Mycosphaerellales</taxon>
        <taxon>Extremaceae</taxon>
        <taxon>Vermiconidia</taxon>
    </lineage>
</organism>
<gene>
    <name evidence="1" type="ORF">LTR37_018620</name>
</gene>
<accession>A0ACC3MGG9</accession>
<reference evidence="1" key="1">
    <citation type="submission" date="2023-07" db="EMBL/GenBank/DDBJ databases">
        <title>Black Yeasts Isolated from many extreme environments.</title>
        <authorList>
            <person name="Coleine C."/>
            <person name="Stajich J.E."/>
            <person name="Selbmann L."/>
        </authorList>
    </citation>
    <scope>NUCLEOTIDE SEQUENCE</scope>
    <source>
        <strain evidence="1">CCFEE 5714</strain>
    </source>
</reference>
<proteinExistence type="predicted"/>
<comment type="caution">
    <text evidence="1">The sequence shown here is derived from an EMBL/GenBank/DDBJ whole genome shotgun (WGS) entry which is preliminary data.</text>
</comment>
<name>A0ACC3MGG9_9PEZI</name>
<sequence length="159" mass="17719">LNKWGAGGYSNKQTDSASLHFPIAFTKTSNFKARHHLRLAVPIPKYPPAVLGEPGFRIPFWVDIHGHVIDHVWDMILYSVLHSVVCKPGITALDIEKAHDGKLWAWEIELMLKWMEDVGLAVKFGAGNGGWRAGEWWYCAFLPEVAAWKTPAGEGDGLS</sequence>